<feature type="compositionally biased region" description="Polar residues" evidence="1">
    <location>
        <begin position="100"/>
        <end position="123"/>
    </location>
</feature>
<sequence>MADQEELDRLEQLRLYDPNAGQGLAGDQSSHEEADLQNDPADGQYPAEPDFMHGHHTYGTPPAYNFEDAENWVEQNVSGLDRVAESQSLNDSPAPFPGFPSQQHSSGAGQSYGSSNTNQTESAQGMAPEADMDAGFDWDNIAQLNQSSLYGGLAPMAQMSYESNLFPPEQQSSGSYQPQPAENAFFAQDPGNISHSNQLILDPALGVQSFRILLRILLRMAGSLILMAMQNSVACNVMTSNTQAQNRTLATRRWQATLQLHRTIIFPANPLARKLSILLLPPYPISFRIPSPLAQLLVPELERVADAKKYPAPSKPARRLDPRMTNTCSSFIIILTMTARSPTSSAE</sequence>
<evidence type="ECO:0000313" key="3">
    <source>
        <dbReference type="Proteomes" id="UP000305883"/>
    </source>
</evidence>
<feature type="region of interest" description="Disordered" evidence="1">
    <location>
        <begin position="1"/>
        <end position="64"/>
    </location>
</feature>
<protein>
    <submittedName>
        <fullName evidence="2">Uncharacterized protein</fullName>
    </submittedName>
</protein>
<dbReference type="EMBL" id="MWPZ01000009">
    <property type="protein sequence ID" value="TIC91714.1"/>
    <property type="molecule type" value="Genomic_DNA"/>
</dbReference>
<gene>
    <name evidence="2" type="ORF">CH35J_010655</name>
</gene>
<evidence type="ECO:0000313" key="2">
    <source>
        <dbReference type="EMBL" id="TIC91714.1"/>
    </source>
</evidence>
<dbReference type="AlphaFoldDB" id="A0A4T0VHP9"/>
<name>A0A4T0VHP9_9PEZI</name>
<comment type="caution">
    <text evidence="2">The sequence shown here is derived from an EMBL/GenBank/DDBJ whole genome shotgun (WGS) entry which is preliminary data.</text>
</comment>
<proteinExistence type="predicted"/>
<dbReference type="Proteomes" id="UP000305883">
    <property type="component" value="Unassembled WGS sequence"/>
</dbReference>
<feature type="region of interest" description="Disordered" evidence="1">
    <location>
        <begin position="87"/>
        <end position="132"/>
    </location>
</feature>
<evidence type="ECO:0000256" key="1">
    <source>
        <dbReference type="SAM" id="MobiDB-lite"/>
    </source>
</evidence>
<accession>A0A4T0VHP9</accession>
<reference evidence="2 3" key="1">
    <citation type="journal article" date="2019" name="Genome Biol. Evol.">
        <title>Genomic Plasticity Mediated by Transposable Elements in the Plant Pathogenic Fungus Colletotrichum higginsianum.</title>
        <authorList>
            <person name="Tsushima A."/>
            <person name="Gan P."/>
            <person name="Kumakura N."/>
            <person name="Narusaka M."/>
            <person name="Takano Y."/>
            <person name="Narusaka Y."/>
            <person name="Shirasu K."/>
        </authorList>
    </citation>
    <scope>NUCLEOTIDE SEQUENCE [LARGE SCALE GENOMIC DNA]</scope>
    <source>
        <strain evidence="2 3">MAFF305635-RFP</strain>
    </source>
</reference>
<organism evidence="2 3">
    <name type="scientific">Colletotrichum higginsianum</name>
    <dbReference type="NCBI Taxonomy" id="80884"/>
    <lineage>
        <taxon>Eukaryota</taxon>
        <taxon>Fungi</taxon>
        <taxon>Dikarya</taxon>
        <taxon>Ascomycota</taxon>
        <taxon>Pezizomycotina</taxon>
        <taxon>Sordariomycetes</taxon>
        <taxon>Hypocreomycetidae</taxon>
        <taxon>Glomerellales</taxon>
        <taxon>Glomerellaceae</taxon>
        <taxon>Colletotrichum</taxon>
        <taxon>Colletotrichum destructivum species complex</taxon>
    </lineage>
</organism>